<evidence type="ECO:0000313" key="2">
    <source>
        <dbReference type="EMBL" id="WEL19864.1"/>
    </source>
</evidence>
<dbReference type="PANTHER" id="PTHR40730">
    <property type="entry name" value="TRANSCRIPTIONAL REGULATOR PROTEIN-LIKE PROTEIN"/>
    <property type="match status" value="1"/>
</dbReference>
<dbReference type="GeneID" id="98290932"/>
<accession>A0ABY8CF63</accession>
<feature type="domain" description="HTH cro/C1-type" evidence="1">
    <location>
        <begin position="26"/>
        <end position="54"/>
    </location>
</feature>
<protein>
    <submittedName>
        <fullName evidence="2">Transcriptional regulator fused phosphomethylpyrimidine kinase, involved in the thiamine biosynthesis</fullName>
    </submittedName>
</protein>
<dbReference type="EMBL" id="CP104395">
    <property type="protein sequence ID" value="WEL19864.1"/>
    <property type="molecule type" value="Genomic_DNA"/>
</dbReference>
<evidence type="ECO:0000313" key="3">
    <source>
        <dbReference type="Proteomes" id="UP001218034"/>
    </source>
</evidence>
<dbReference type="InterPro" id="IPR001387">
    <property type="entry name" value="Cro/C1-type_HTH"/>
</dbReference>
<dbReference type="RefSeq" id="WP_347721695.1">
    <property type="nucleotide sequence ID" value="NZ_CP104395.1"/>
</dbReference>
<dbReference type="InterPro" id="IPR010982">
    <property type="entry name" value="Lambda_DNA-bd_dom_sf"/>
</dbReference>
<reference evidence="2 3" key="1">
    <citation type="submission" date="2022-09" db="EMBL/GenBank/DDBJ databases">
        <title>Xylan utilization by haloarchaea-nanohaloarchaea associations.</title>
        <authorList>
            <person name="Yakimov M."/>
        </authorList>
    </citation>
    <scope>NUCLEOTIDE SEQUENCE [LARGE SCALE GENOMIC DNA]</scope>
    <source>
        <strain evidence="2 3">SVXNc</strain>
    </source>
</reference>
<dbReference type="Pfam" id="PF01381">
    <property type="entry name" value="HTH_3"/>
    <property type="match status" value="1"/>
</dbReference>
<gene>
    <name evidence="2" type="ORF">SVXNc_0857</name>
</gene>
<keyword evidence="3" id="KW-1185">Reference proteome</keyword>
<keyword evidence="2" id="KW-0418">Kinase</keyword>
<dbReference type="CDD" id="cd00093">
    <property type="entry name" value="HTH_XRE"/>
    <property type="match status" value="1"/>
</dbReference>
<dbReference type="SUPFAM" id="SSF47413">
    <property type="entry name" value="lambda repressor-like DNA-binding domains"/>
    <property type="match status" value="1"/>
</dbReference>
<evidence type="ECO:0000259" key="1">
    <source>
        <dbReference type="Pfam" id="PF01381"/>
    </source>
</evidence>
<sequence length="113" mass="12643">MKFEAEVISDELLPAVRSLLSSELKDSYGMTQRDIAQRLEITQPAVSQYLNDQRADQSVKNKLKDDPQIMILVNEAAGKLAVDKDPTGEVSDILRAVRDKGLLKEKFRDAAKL</sequence>
<dbReference type="Proteomes" id="UP001218034">
    <property type="component" value="Chromosome"/>
</dbReference>
<dbReference type="GO" id="GO:0016301">
    <property type="term" value="F:kinase activity"/>
    <property type="evidence" value="ECO:0007669"/>
    <property type="project" value="UniProtKB-KW"/>
</dbReference>
<dbReference type="PANTHER" id="PTHR40730:SF5">
    <property type="entry name" value="HTH CRO_C1-TYPE DOMAIN-CONTAINING PROTEIN"/>
    <property type="match status" value="1"/>
</dbReference>
<proteinExistence type="predicted"/>
<keyword evidence="2" id="KW-0808">Transferase</keyword>
<dbReference type="Gene3D" id="1.10.260.40">
    <property type="entry name" value="lambda repressor-like DNA-binding domains"/>
    <property type="match status" value="1"/>
</dbReference>
<organism evidence="2 3">
    <name type="scientific">Candidatus Nanohalococcus occultus</name>
    <dbReference type="NCBI Taxonomy" id="2978047"/>
    <lineage>
        <taxon>Archaea</taxon>
        <taxon>Candidatus Nanohalarchaeota</taxon>
        <taxon>Candidatus Nanohalarchaeota incertae sedis</taxon>
        <taxon>Candidatus Nanohalococcus</taxon>
    </lineage>
</organism>
<name>A0ABY8CF63_9ARCH</name>